<dbReference type="InterPro" id="IPR020449">
    <property type="entry name" value="Tscrpt_reg_AraC-type_HTH"/>
</dbReference>
<evidence type="ECO:0000313" key="5">
    <source>
        <dbReference type="EMBL" id="MDQ0515407.1"/>
    </source>
</evidence>
<dbReference type="InterPro" id="IPR029442">
    <property type="entry name" value="GyrI-like"/>
</dbReference>
<organism evidence="5 6">
    <name type="scientific">Kaistia geumhonensis</name>
    <dbReference type="NCBI Taxonomy" id="410839"/>
    <lineage>
        <taxon>Bacteria</taxon>
        <taxon>Pseudomonadati</taxon>
        <taxon>Pseudomonadota</taxon>
        <taxon>Alphaproteobacteria</taxon>
        <taxon>Hyphomicrobiales</taxon>
        <taxon>Kaistiaceae</taxon>
        <taxon>Kaistia</taxon>
    </lineage>
</organism>
<accession>A0ABU0M359</accession>
<dbReference type="InterPro" id="IPR018060">
    <property type="entry name" value="HTH_AraC"/>
</dbReference>
<dbReference type="PROSITE" id="PS00041">
    <property type="entry name" value="HTH_ARAC_FAMILY_1"/>
    <property type="match status" value="1"/>
</dbReference>
<dbReference type="SMART" id="SM00871">
    <property type="entry name" value="AraC_E_bind"/>
    <property type="match status" value="1"/>
</dbReference>
<dbReference type="InterPro" id="IPR050959">
    <property type="entry name" value="MarA-like"/>
</dbReference>
<dbReference type="Gene3D" id="3.20.80.10">
    <property type="entry name" value="Regulatory factor, effector binding domain"/>
    <property type="match status" value="1"/>
</dbReference>
<name>A0ABU0M359_9HYPH</name>
<evidence type="ECO:0000256" key="3">
    <source>
        <dbReference type="ARBA" id="ARBA00023163"/>
    </source>
</evidence>
<evidence type="ECO:0000256" key="1">
    <source>
        <dbReference type="ARBA" id="ARBA00023015"/>
    </source>
</evidence>
<protein>
    <submittedName>
        <fullName evidence="5">AraC family transcriptional regulator</fullName>
    </submittedName>
</protein>
<reference evidence="5 6" key="1">
    <citation type="submission" date="2023-07" db="EMBL/GenBank/DDBJ databases">
        <title>Genomic Encyclopedia of Type Strains, Phase IV (KMG-IV): sequencing the most valuable type-strain genomes for metagenomic binning, comparative biology and taxonomic classification.</title>
        <authorList>
            <person name="Goeker M."/>
        </authorList>
    </citation>
    <scope>NUCLEOTIDE SEQUENCE [LARGE SCALE GENOMIC DNA]</scope>
    <source>
        <strain evidence="5 6">B1-1</strain>
    </source>
</reference>
<gene>
    <name evidence="5" type="ORF">QO015_001020</name>
</gene>
<keyword evidence="1" id="KW-0805">Transcription regulation</keyword>
<dbReference type="SUPFAM" id="SSF46689">
    <property type="entry name" value="Homeodomain-like"/>
    <property type="match status" value="2"/>
</dbReference>
<comment type="caution">
    <text evidence="5">The sequence shown here is derived from an EMBL/GenBank/DDBJ whole genome shotgun (WGS) entry which is preliminary data.</text>
</comment>
<dbReference type="PANTHER" id="PTHR47504">
    <property type="entry name" value="RIGHT ORIGIN-BINDING PROTEIN"/>
    <property type="match status" value="1"/>
</dbReference>
<feature type="domain" description="HTH araC/xylS-type" evidence="4">
    <location>
        <begin position="5"/>
        <end position="103"/>
    </location>
</feature>
<dbReference type="PROSITE" id="PS01124">
    <property type="entry name" value="HTH_ARAC_FAMILY_2"/>
    <property type="match status" value="1"/>
</dbReference>
<evidence type="ECO:0000256" key="2">
    <source>
        <dbReference type="ARBA" id="ARBA00023125"/>
    </source>
</evidence>
<dbReference type="Proteomes" id="UP001223743">
    <property type="component" value="Unassembled WGS sequence"/>
</dbReference>
<dbReference type="SUPFAM" id="SSF55136">
    <property type="entry name" value="Probable bacterial effector-binding domain"/>
    <property type="match status" value="1"/>
</dbReference>
<dbReference type="PRINTS" id="PR00032">
    <property type="entry name" value="HTHARAC"/>
</dbReference>
<keyword evidence="2" id="KW-0238">DNA-binding</keyword>
<dbReference type="InterPro" id="IPR009057">
    <property type="entry name" value="Homeodomain-like_sf"/>
</dbReference>
<dbReference type="EMBL" id="JAUSWJ010000001">
    <property type="protein sequence ID" value="MDQ0515407.1"/>
    <property type="molecule type" value="Genomic_DNA"/>
</dbReference>
<keyword evidence="3" id="KW-0804">Transcription</keyword>
<dbReference type="Pfam" id="PF06445">
    <property type="entry name" value="GyrI-like"/>
    <property type="match status" value="1"/>
</dbReference>
<dbReference type="RefSeq" id="WP_266281047.1">
    <property type="nucleotide sequence ID" value="NZ_JAPKNF010000001.1"/>
</dbReference>
<dbReference type="InterPro" id="IPR011256">
    <property type="entry name" value="Reg_factor_effector_dom_sf"/>
</dbReference>
<proteinExistence type="predicted"/>
<dbReference type="PANTHER" id="PTHR47504:SF5">
    <property type="entry name" value="RIGHT ORIGIN-BINDING PROTEIN"/>
    <property type="match status" value="1"/>
</dbReference>
<dbReference type="Pfam" id="PF12833">
    <property type="entry name" value="HTH_18"/>
    <property type="match status" value="1"/>
</dbReference>
<evidence type="ECO:0000259" key="4">
    <source>
        <dbReference type="PROSITE" id="PS01124"/>
    </source>
</evidence>
<dbReference type="InterPro" id="IPR018062">
    <property type="entry name" value="HTH_AraC-typ_CS"/>
</dbReference>
<dbReference type="SMART" id="SM00342">
    <property type="entry name" value="HTH_ARAC"/>
    <property type="match status" value="1"/>
</dbReference>
<dbReference type="InterPro" id="IPR010499">
    <property type="entry name" value="AraC_E-bd"/>
</dbReference>
<keyword evidence="6" id="KW-1185">Reference proteome</keyword>
<evidence type="ECO:0000313" key="6">
    <source>
        <dbReference type="Proteomes" id="UP001223743"/>
    </source>
</evidence>
<dbReference type="Gene3D" id="1.10.10.60">
    <property type="entry name" value="Homeodomain-like"/>
    <property type="match status" value="2"/>
</dbReference>
<sequence length="279" mass="30787">MDTVKRALWHIERCIGEQPTLDRIAAAIGLSRFHLSRIFVEATGRSFSGHVRGRRLSEAARQLADGAPNIMTVALDAGYGSHEAFSRAFKDQFGLTPESLRLRADLSSLTLVEPIPMPDTPIAIEDPEIRSVDTLLLAGLRQFFTYEERAGIPLLWQRFGPHIDHVPDQIPGDAYGVCIRSDDERTDGFDYLAAVPVSSLDRLGEGLVGVRIPPLRFAVFQHRDHVSTIGATCAAAGDWLGRERRAHPASTILMVEYYGLDFDPVTGLGGCEVWVPVRD</sequence>